<sequence length="887" mass="101617">MARVKIQIDRTKARPPHVWLGFKNSDPNKGRWQKIQYEGIPDYCHYCKHQGHVDNVCTIKRRDEEFQRRKEMEAGKQNKTKGEQEKGGTKTQVQDNGRLENNTREQEILATGNEEEGNSNRTAGQGSHLMQGSDKDLSLITPYNKTTRQKEQAAVTKNNKTSGIDSLIPSPKPLDTIDSIAADEAVGGMEGRVAADDYRIDSRAPATPISNQKKAEQHVIQEGKEMATETEQQKDRPNNKSGGRLSKKKRDAMKKRQEKCSELEQILADGQVNKSIEEYDAEDEETSNHLIQAFGSTINTECSEEVRELTEQQDKSQLNSVRIHLQMDHATSNPNGKIWHFWSNAITGNIHENSDQHITGDFKHSDLTEKFMVSFIYAKCKEHMRKPLWDSLLQYASLDIPWCTIGDFNVITSIEEKLGGMPCNINKSFEFISVIEACGLTDLGFTGIPYTWCNQRTAQARVWKRLDRSMVNDKWLEVMPQTTIEHLSSVGSDHNPLLMEMVRKNENHIKYFKFLHCWVDNANFMETVRKCWERVVTGNDVWIQGDDQIAQAACEYFQGMSTGQNRRIDERFLQHFPTLLINKDKSHFMVPSNTSHDIINNIQEVTGFSQKDSPLTYLGCPLYIGRQRIIYYSQLVEKVSKKICGWQARILSFGGKITLVNHALQSIPIHTMATVSPPSTTNKYIESIIADFFWGRDQDKRKYHWASLETMSLPYDEGGVGIRRLSDICTFLQYKLWWNFRAKSSLWGQFLKSKYCQRDNPVAKKVDTSQSLVWRYMMKNKNKVEDHITWKLKSKSFSFWWDDWLGIGALANYTTNISSLNNATIAHFLVNGNGMSEKKLRPSHAAHSPNFETLIFNTSKERKTRQSGSQMILAASLVSYSLGNLQK</sequence>
<feature type="compositionally biased region" description="Basic and acidic residues" evidence="1">
    <location>
        <begin position="213"/>
        <end position="238"/>
    </location>
</feature>
<evidence type="ECO:0000313" key="2">
    <source>
        <dbReference type="EMBL" id="KAG5580340.1"/>
    </source>
</evidence>
<name>A0A9J5WZ54_SOLCO</name>
<organism evidence="2 3">
    <name type="scientific">Solanum commersonii</name>
    <name type="common">Commerson's wild potato</name>
    <name type="synonym">Commerson's nightshade</name>
    <dbReference type="NCBI Taxonomy" id="4109"/>
    <lineage>
        <taxon>Eukaryota</taxon>
        <taxon>Viridiplantae</taxon>
        <taxon>Streptophyta</taxon>
        <taxon>Embryophyta</taxon>
        <taxon>Tracheophyta</taxon>
        <taxon>Spermatophyta</taxon>
        <taxon>Magnoliopsida</taxon>
        <taxon>eudicotyledons</taxon>
        <taxon>Gunneridae</taxon>
        <taxon>Pentapetalae</taxon>
        <taxon>asterids</taxon>
        <taxon>lamiids</taxon>
        <taxon>Solanales</taxon>
        <taxon>Solanaceae</taxon>
        <taxon>Solanoideae</taxon>
        <taxon>Solaneae</taxon>
        <taxon>Solanum</taxon>
    </lineage>
</organism>
<dbReference type="Gene3D" id="3.60.10.10">
    <property type="entry name" value="Endonuclease/exonuclease/phosphatase"/>
    <property type="match status" value="1"/>
</dbReference>
<feature type="compositionally biased region" description="Basic and acidic residues" evidence="1">
    <location>
        <begin position="97"/>
        <end position="107"/>
    </location>
</feature>
<feature type="region of interest" description="Disordered" evidence="1">
    <location>
        <begin position="146"/>
        <end position="175"/>
    </location>
</feature>
<feature type="region of interest" description="Disordered" evidence="1">
    <location>
        <begin position="203"/>
        <end position="263"/>
    </location>
</feature>
<comment type="caution">
    <text evidence="2">The sequence shown here is derived from an EMBL/GenBank/DDBJ whole genome shotgun (WGS) entry which is preliminary data.</text>
</comment>
<feature type="compositionally biased region" description="Polar residues" evidence="1">
    <location>
        <begin position="119"/>
        <end position="130"/>
    </location>
</feature>
<keyword evidence="3" id="KW-1185">Reference proteome</keyword>
<accession>A0A9J5WZ54</accession>
<feature type="region of interest" description="Disordered" evidence="1">
    <location>
        <begin position="68"/>
        <end position="134"/>
    </location>
</feature>
<dbReference type="SUPFAM" id="SSF56219">
    <property type="entry name" value="DNase I-like"/>
    <property type="match status" value="1"/>
</dbReference>
<feature type="compositionally biased region" description="Polar residues" evidence="1">
    <location>
        <begin position="155"/>
        <end position="164"/>
    </location>
</feature>
<dbReference type="Proteomes" id="UP000824120">
    <property type="component" value="Chromosome 10"/>
</dbReference>
<protein>
    <submittedName>
        <fullName evidence="2">Uncharacterized protein</fullName>
    </submittedName>
</protein>
<evidence type="ECO:0000313" key="3">
    <source>
        <dbReference type="Proteomes" id="UP000824120"/>
    </source>
</evidence>
<dbReference type="InterPro" id="IPR036691">
    <property type="entry name" value="Endo/exonu/phosph_ase_sf"/>
</dbReference>
<gene>
    <name evidence="2" type="ORF">H5410_050967</name>
</gene>
<evidence type="ECO:0000256" key="1">
    <source>
        <dbReference type="SAM" id="MobiDB-lite"/>
    </source>
</evidence>
<proteinExistence type="predicted"/>
<dbReference type="OrthoDB" id="1194564at2759"/>
<reference evidence="2 3" key="1">
    <citation type="submission" date="2020-09" db="EMBL/GenBank/DDBJ databases">
        <title>De no assembly of potato wild relative species, Solanum commersonii.</title>
        <authorList>
            <person name="Cho K."/>
        </authorList>
    </citation>
    <scope>NUCLEOTIDE SEQUENCE [LARGE SCALE GENOMIC DNA]</scope>
    <source>
        <strain evidence="2">LZ3.2</strain>
        <tissue evidence="2">Leaf</tissue>
    </source>
</reference>
<dbReference type="AlphaFoldDB" id="A0A9J5WZ54"/>
<dbReference type="PANTHER" id="PTHR33116:SF82">
    <property type="entry name" value="RNASE H FAMILY PROTEIN"/>
    <property type="match status" value="1"/>
</dbReference>
<dbReference type="EMBL" id="JACXVP010000010">
    <property type="protein sequence ID" value="KAG5580340.1"/>
    <property type="molecule type" value="Genomic_DNA"/>
</dbReference>
<dbReference type="PANTHER" id="PTHR33116">
    <property type="entry name" value="REVERSE TRANSCRIPTASE ZINC-BINDING DOMAIN-CONTAINING PROTEIN-RELATED-RELATED"/>
    <property type="match status" value="1"/>
</dbReference>
<feature type="compositionally biased region" description="Basic and acidic residues" evidence="1">
    <location>
        <begin position="68"/>
        <end position="88"/>
    </location>
</feature>